<dbReference type="Proteomes" id="UP000294853">
    <property type="component" value="Chromosome"/>
</dbReference>
<dbReference type="KEGG" id="nsn:EXE58_17375"/>
<evidence type="ECO:0000313" key="2">
    <source>
        <dbReference type="Proteomes" id="UP000294853"/>
    </source>
</evidence>
<dbReference type="EMBL" id="CP038436">
    <property type="protein sequence ID" value="QBX57029.1"/>
    <property type="molecule type" value="Genomic_DNA"/>
</dbReference>
<name>A0A4P7II00_9ACTN</name>
<proteinExistence type="predicted"/>
<reference evidence="1 2" key="1">
    <citation type="submission" date="2019-03" db="EMBL/GenBank/DDBJ databases">
        <title>Three New Species of Nocardioides, Nocardioides euryhalodurans sp. nov., Nocardioides seonyuensis sp. nov. and Nocardioides eburneoflavus sp. nov. Iolated from Soil.</title>
        <authorList>
            <person name="Roh S.G."/>
            <person name="Lee C."/>
            <person name="Kim M.-K."/>
            <person name="Kim S.B."/>
        </authorList>
    </citation>
    <scope>NUCLEOTIDE SEQUENCE [LARGE SCALE GENOMIC DNA]</scope>
    <source>
        <strain evidence="1 2">MMS17-SY207-3</strain>
    </source>
</reference>
<evidence type="ECO:0000313" key="1">
    <source>
        <dbReference type="EMBL" id="QBX57029.1"/>
    </source>
</evidence>
<dbReference type="AlphaFoldDB" id="A0A4P7II00"/>
<keyword evidence="2" id="KW-1185">Reference proteome</keyword>
<organism evidence="1 2">
    <name type="scientific">Nocardioides seonyuensis</name>
    <dbReference type="NCBI Taxonomy" id="2518371"/>
    <lineage>
        <taxon>Bacteria</taxon>
        <taxon>Bacillati</taxon>
        <taxon>Actinomycetota</taxon>
        <taxon>Actinomycetes</taxon>
        <taxon>Propionibacteriales</taxon>
        <taxon>Nocardioidaceae</taxon>
        <taxon>Nocardioides</taxon>
    </lineage>
</organism>
<accession>A0A4P7II00</accession>
<protein>
    <submittedName>
        <fullName evidence="1">Uncharacterized protein</fullName>
    </submittedName>
</protein>
<sequence>MKTTQFHVCTELPDAPSADAEVPEGTRWVCECGANFVYREGFNASGHLHSAWWPAPALPKQRRERQSLKNLLIRPRQG</sequence>
<dbReference type="RefSeq" id="WP_135269014.1">
    <property type="nucleotide sequence ID" value="NZ_CP038436.1"/>
</dbReference>
<dbReference type="OrthoDB" id="3787107at2"/>
<gene>
    <name evidence="1" type="ORF">EXE58_17375</name>
</gene>